<evidence type="ECO:0000313" key="2">
    <source>
        <dbReference type="EMBL" id="ORZ35800.1"/>
    </source>
</evidence>
<gene>
    <name evidence="2" type="ORF">BCR44DRAFT_35438</name>
</gene>
<feature type="signal peptide" evidence="1">
    <location>
        <begin position="1"/>
        <end position="20"/>
    </location>
</feature>
<dbReference type="OrthoDB" id="4920918at2759"/>
<evidence type="ECO:0000256" key="1">
    <source>
        <dbReference type="SAM" id="SignalP"/>
    </source>
</evidence>
<organism evidence="2 3">
    <name type="scientific">Catenaria anguillulae PL171</name>
    <dbReference type="NCBI Taxonomy" id="765915"/>
    <lineage>
        <taxon>Eukaryota</taxon>
        <taxon>Fungi</taxon>
        <taxon>Fungi incertae sedis</taxon>
        <taxon>Blastocladiomycota</taxon>
        <taxon>Blastocladiomycetes</taxon>
        <taxon>Blastocladiales</taxon>
        <taxon>Catenariaceae</taxon>
        <taxon>Catenaria</taxon>
    </lineage>
</organism>
<keyword evidence="3" id="KW-1185">Reference proteome</keyword>
<evidence type="ECO:0000313" key="3">
    <source>
        <dbReference type="Proteomes" id="UP000193411"/>
    </source>
</evidence>
<comment type="caution">
    <text evidence="2">The sequence shown here is derived from an EMBL/GenBank/DDBJ whole genome shotgun (WGS) entry which is preliminary data.</text>
</comment>
<proteinExistence type="predicted"/>
<protein>
    <recommendedName>
        <fullName evidence="4">Invertebrate defensins family profile domain-containing protein</fullName>
    </recommendedName>
</protein>
<feature type="chain" id="PRO_5012124187" description="Invertebrate defensins family profile domain-containing protein" evidence="1">
    <location>
        <begin position="21"/>
        <end position="89"/>
    </location>
</feature>
<accession>A0A1Y2HMI2</accession>
<dbReference type="EMBL" id="MCFL01000020">
    <property type="protein sequence ID" value="ORZ35800.1"/>
    <property type="molecule type" value="Genomic_DNA"/>
</dbReference>
<keyword evidence="1" id="KW-0732">Signal</keyword>
<sequence>MKTSALFALAFLALGMTIQAAPTEGNVDAASAAISQPESDVGIMGEFCIADSCSATNAGKCEQKCREHGGVFTRMEGCGWFKKRCCCRV</sequence>
<dbReference type="AlphaFoldDB" id="A0A1Y2HMI2"/>
<evidence type="ECO:0008006" key="4">
    <source>
        <dbReference type="Google" id="ProtNLM"/>
    </source>
</evidence>
<reference evidence="2 3" key="1">
    <citation type="submission" date="2016-07" db="EMBL/GenBank/DDBJ databases">
        <title>Pervasive Adenine N6-methylation of Active Genes in Fungi.</title>
        <authorList>
            <consortium name="DOE Joint Genome Institute"/>
            <person name="Mondo S.J."/>
            <person name="Dannebaum R.O."/>
            <person name="Kuo R.C."/>
            <person name="Labutti K."/>
            <person name="Haridas S."/>
            <person name="Kuo A."/>
            <person name="Salamov A."/>
            <person name="Ahrendt S.R."/>
            <person name="Lipzen A."/>
            <person name="Sullivan W."/>
            <person name="Andreopoulos W.B."/>
            <person name="Clum A."/>
            <person name="Lindquist E."/>
            <person name="Daum C."/>
            <person name="Ramamoorthy G.K."/>
            <person name="Gryganskyi A."/>
            <person name="Culley D."/>
            <person name="Magnuson J.K."/>
            <person name="James T.Y."/>
            <person name="O'Malley M.A."/>
            <person name="Stajich J.E."/>
            <person name="Spatafora J.W."/>
            <person name="Visel A."/>
            <person name="Grigoriev I.V."/>
        </authorList>
    </citation>
    <scope>NUCLEOTIDE SEQUENCE [LARGE SCALE GENOMIC DNA]</scope>
    <source>
        <strain evidence="2 3">PL171</strain>
    </source>
</reference>
<name>A0A1Y2HMI2_9FUNG</name>
<dbReference type="Proteomes" id="UP000193411">
    <property type="component" value="Unassembled WGS sequence"/>
</dbReference>